<evidence type="ECO:0000256" key="7">
    <source>
        <dbReference type="ARBA" id="ARBA00023040"/>
    </source>
</evidence>
<reference evidence="14" key="3">
    <citation type="submission" date="2025-09" db="UniProtKB">
        <authorList>
            <consortium name="Ensembl"/>
        </authorList>
    </citation>
    <scope>IDENTIFICATION</scope>
    <source>
        <strain evidence="14">Brown Norway</strain>
    </source>
</reference>
<evidence type="ECO:0000256" key="1">
    <source>
        <dbReference type="ARBA" id="ARBA00004651"/>
    </source>
</evidence>
<dbReference type="GeneTree" id="ENSGT01010000222320"/>
<dbReference type="RGD" id="1333819">
    <property type="gene designation" value="Or8c17"/>
</dbReference>
<keyword evidence="9 11" id="KW-0675">Receptor</keyword>
<accession>A0A8I6APH9</accession>
<evidence type="ECO:0000313" key="16">
    <source>
        <dbReference type="RGD" id="1333819"/>
    </source>
</evidence>
<dbReference type="PANTHER" id="PTHR48018">
    <property type="entry name" value="OLFACTORY RECEPTOR"/>
    <property type="match status" value="1"/>
</dbReference>
<feature type="domain" description="G-protein coupled receptors family 1 profile" evidence="13">
    <location>
        <begin position="43"/>
        <end position="292"/>
    </location>
</feature>
<keyword evidence="5 12" id="KW-0552">Olfaction</keyword>
<gene>
    <name evidence="14 16" type="primary">Or8c17</name>
</gene>
<dbReference type="GO" id="GO:0007608">
    <property type="term" value="P:sensory perception of smell"/>
    <property type="evidence" value="ECO:0000318"/>
    <property type="project" value="GO_Central"/>
</dbReference>
<feature type="transmembrane region" description="Helical" evidence="12">
    <location>
        <begin position="100"/>
        <end position="120"/>
    </location>
</feature>
<evidence type="ECO:0000256" key="4">
    <source>
        <dbReference type="ARBA" id="ARBA00022692"/>
    </source>
</evidence>
<dbReference type="GO" id="GO:0004984">
    <property type="term" value="F:olfactory receptor activity"/>
    <property type="evidence" value="ECO:0000318"/>
    <property type="project" value="GO_Central"/>
</dbReference>
<evidence type="ECO:0000256" key="10">
    <source>
        <dbReference type="ARBA" id="ARBA00023224"/>
    </source>
</evidence>
<dbReference type="GO" id="GO:0005549">
    <property type="term" value="F:odorant binding"/>
    <property type="evidence" value="ECO:0000318"/>
    <property type="project" value="GO_Central"/>
</dbReference>
<dbReference type="SUPFAM" id="SSF81321">
    <property type="entry name" value="Family A G protein-coupled receptor-like"/>
    <property type="match status" value="1"/>
</dbReference>
<keyword evidence="15" id="KW-1185">Reference proteome</keyword>
<protein>
    <recommendedName>
        <fullName evidence="12">Olfactory receptor</fullName>
    </recommendedName>
</protein>
<reference evidence="14" key="1">
    <citation type="submission" date="2024-01" db="EMBL/GenBank/DDBJ databases">
        <title>GRCr8: a new rat reference genome assembly contstructed from accurate long reads and long range scaffolding.</title>
        <authorList>
            <person name="Doris P.A."/>
            <person name="Kalbfleisch T."/>
            <person name="Li K."/>
            <person name="Howe K."/>
            <person name="Wood J."/>
        </authorList>
    </citation>
    <scope>NUCLEOTIDE SEQUENCE [LARGE SCALE GENOMIC DNA]</scope>
    <source>
        <strain evidence="14">Brown Norway</strain>
    </source>
</reference>
<evidence type="ECO:0000256" key="6">
    <source>
        <dbReference type="ARBA" id="ARBA00022989"/>
    </source>
</evidence>
<name>A0A8I6APH9_RAT</name>
<feature type="transmembrane region" description="Helical" evidence="12">
    <location>
        <begin position="62"/>
        <end position="80"/>
    </location>
</feature>
<comment type="subcellular location">
    <subcellularLocation>
        <location evidence="1 12">Cell membrane</location>
        <topology evidence="1 12">Multi-pass membrane protein</topology>
    </subcellularLocation>
</comment>
<evidence type="ECO:0000256" key="8">
    <source>
        <dbReference type="ARBA" id="ARBA00023136"/>
    </source>
</evidence>
<dbReference type="GO" id="GO:0005886">
    <property type="term" value="C:plasma membrane"/>
    <property type="evidence" value="ECO:0007669"/>
    <property type="project" value="UniProtKB-SubCell"/>
</dbReference>
<evidence type="ECO:0000259" key="13">
    <source>
        <dbReference type="PROSITE" id="PS50262"/>
    </source>
</evidence>
<keyword evidence="2 12" id="KW-1003">Cell membrane</keyword>
<dbReference type="InterPro" id="IPR000276">
    <property type="entry name" value="GPCR_Rhodpsn"/>
</dbReference>
<dbReference type="OMA" id="SYTINHY"/>
<feature type="transmembrane region" description="Helical" evidence="12">
    <location>
        <begin position="132"/>
        <end position="160"/>
    </location>
</feature>
<evidence type="ECO:0000256" key="3">
    <source>
        <dbReference type="ARBA" id="ARBA00022606"/>
    </source>
</evidence>
<evidence type="ECO:0000256" key="12">
    <source>
        <dbReference type="RuleBase" id="RU363047"/>
    </source>
</evidence>
<dbReference type="AGR" id="RGD:1333819"/>
<organism evidence="14 15">
    <name type="scientific">Rattus norvegicus</name>
    <name type="common">Rat</name>
    <dbReference type="NCBI Taxonomy" id="10116"/>
    <lineage>
        <taxon>Eukaryota</taxon>
        <taxon>Metazoa</taxon>
        <taxon>Chordata</taxon>
        <taxon>Craniata</taxon>
        <taxon>Vertebrata</taxon>
        <taxon>Euteleostomi</taxon>
        <taxon>Mammalia</taxon>
        <taxon>Eutheria</taxon>
        <taxon>Euarchontoglires</taxon>
        <taxon>Glires</taxon>
        <taxon>Rodentia</taxon>
        <taxon>Myomorpha</taxon>
        <taxon>Muroidea</taxon>
        <taxon>Muridae</taxon>
        <taxon>Murinae</taxon>
        <taxon>Rattus</taxon>
    </lineage>
</organism>
<dbReference type="InterPro" id="IPR017452">
    <property type="entry name" value="GPCR_Rhodpsn_7TM"/>
</dbReference>
<dbReference type="PRINTS" id="PR00245">
    <property type="entry name" value="OLFACTORYR"/>
</dbReference>
<dbReference type="GO" id="GO:0004930">
    <property type="term" value="F:G protein-coupled receptor activity"/>
    <property type="evidence" value="ECO:0007669"/>
    <property type="project" value="UniProtKB-KW"/>
</dbReference>
<keyword evidence="3 12" id="KW-0716">Sensory transduction</keyword>
<feature type="transmembrane region" description="Helical" evidence="12">
    <location>
        <begin position="27"/>
        <end position="50"/>
    </location>
</feature>
<reference evidence="14" key="2">
    <citation type="submission" date="2025-08" db="UniProtKB">
        <authorList>
            <consortium name="Ensembl"/>
        </authorList>
    </citation>
    <scope>IDENTIFICATION</scope>
    <source>
        <strain evidence="14">Brown Norway</strain>
    </source>
</reference>
<evidence type="ECO:0000256" key="2">
    <source>
        <dbReference type="ARBA" id="ARBA00022475"/>
    </source>
</evidence>
<dbReference type="AlphaFoldDB" id="A0A8I6APH9"/>
<dbReference type="RefSeq" id="NP_001001083.1">
    <property type="nucleotide sequence ID" value="NM_001001083.1"/>
</dbReference>
<keyword evidence="10 11" id="KW-0807">Transducer</keyword>
<dbReference type="InterPro" id="IPR000725">
    <property type="entry name" value="Olfact_rcpt"/>
</dbReference>
<dbReference type="Proteomes" id="UP000002494">
    <property type="component" value="Chromosome 8"/>
</dbReference>
<evidence type="ECO:0000313" key="15">
    <source>
        <dbReference type="Proteomes" id="UP000002494"/>
    </source>
</evidence>
<dbReference type="PROSITE" id="PS00237">
    <property type="entry name" value="G_PROTEIN_RECEP_F1_1"/>
    <property type="match status" value="1"/>
</dbReference>
<sequence>MHMTMENGSSVSEFILMGLTDQPELQLPLFVLFLVNYTATVMGNLCLMNLICLNSNLHTPMYFFIFNLSFIDLCYSMVFTPKMLMSFVLEKNTISFRGCMTQLFFFLFFVNSESYVLTAMAYDRYVAICKPLLYKVVMSPGICCLLIFGTYLMGFVSALFHTGFMIRLNFCDSNIINHYMCDIFPLLRLSCSSTYVNELVSSAVVGTAIILCCLIILISYAMILFNIIHMSSGKGWSKALGTCGSHIITVSLFYVTGLLAYVKPSSAETVGQGKFFSVFYTFLVPMLNPLIYSLRNKDVKLAVKKNLEETHILVYPLISFLASSNPV</sequence>
<dbReference type="PROSITE" id="PS50262">
    <property type="entry name" value="G_PROTEIN_RECEP_F1_2"/>
    <property type="match status" value="1"/>
</dbReference>
<comment type="similarity">
    <text evidence="11">Belongs to the G-protein coupled receptor 1 family.</text>
</comment>
<dbReference type="Gene3D" id="1.20.1070.10">
    <property type="entry name" value="Rhodopsin 7-helix transmembrane proteins"/>
    <property type="match status" value="1"/>
</dbReference>
<feature type="transmembrane region" description="Helical" evidence="12">
    <location>
        <begin position="274"/>
        <end position="294"/>
    </location>
</feature>
<dbReference type="PRINTS" id="PR00237">
    <property type="entry name" value="GPCRRHODOPSN"/>
</dbReference>
<keyword evidence="4 11" id="KW-0812">Transmembrane</keyword>
<evidence type="ECO:0000313" key="14">
    <source>
        <dbReference type="Ensembl" id="ENSRNOP00000096366.2"/>
    </source>
</evidence>
<dbReference type="Pfam" id="PF13853">
    <property type="entry name" value="7tm_4"/>
    <property type="match status" value="1"/>
</dbReference>
<dbReference type="GeneID" id="405974"/>
<keyword evidence="7 11" id="KW-0297">G-protein coupled receptor</keyword>
<dbReference type="OrthoDB" id="9591484at2759"/>
<keyword evidence="8 12" id="KW-0472">Membrane</keyword>
<dbReference type="Ensembl" id="ENSRNOT00000106209.2">
    <property type="protein sequence ID" value="ENSRNOP00000096366.2"/>
    <property type="gene ID" value="ENSRNOG00000083793.1"/>
</dbReference>
<feature type="transmembrane region" description="Helical" evidence="12">
    <location>
        <begin position="239"/>
        <end position="262"/>
    </location>
</feature>
<evidence type="ECO:0000256" key="5">
    <source>
        <dbReference type="ARBA" id="ARBA00022725"/>
    </source>
</evidence>
<feature type="transmembrane region" description="Helical" evidence="12">
    <location>
        <begin position="203"/>
        <end position="227"/>
    </location>
</feature>
<evidence type="ECO:0000256" key="11">
    <source>
        <dbReference type="RuleBase" id="RU000688"/>
    </source>
</evidence>
<proteinExistence type="inferred from homology"/>
<keyword evidence="6 12" id="KW-1133">Transmembrane helix</keyword>
<dbReference type="CDD" id="cd15405">
    <property type="entry name" value="7tmA_OR8B-like"/>
    <property type="match status" value="1"/>
</dbReference>
<dbReference type="GO" id="GO:0007186">
    <property type="term" value="P:G protein-coupled receptor signaling pathway"/>
    <property type="evidence" value="ECO:0000318"/>
    <property type="project" value="GO_Central"/>
</dbReference>
<evidence type="ECO:0000256" key="9">
    <source>
        <dbReference type="ARBA" id="ARBA00023170"/>
    </source>
</evidence>